<dbReference type="SUPFAM" id="SSF52540">
    <property type="entry name" value="P-loop containing nucleoside triphosphate hydrolases"/>
    <property type="match status" value="1"/>
</dbReference>
<dbReference type="EMBL" id="BLJE01000012">
    <property type="protein sequence ID" value="GFE67333.1"/>
    <property type="molecule type" value="Genomic_DNA"/>
</dbReference>
<organism evidence="6 7">
    <name type="scientific">Litoreibacter roseus</name>
    <dbReference type="NCBI Taxonomy" id="2601869"/>
    <lineage>
        <taxon>Bacteria</taxon>
        <taxon>Pseudomonadati</taxon>
        <taxon>Pseudomonadota</taxon>
        <taxon>Alphaproteobacteria</taxon>
        <taxon>Rhodobacterales</taxon>
        <taxon>Roseobacteraceae</taxon>
        <taxon>Litoreibacter</taxon>
    </lineage>
</organism>
<dbReference type="Pfam" id="PF00005">
    <property type="entry name" value="ABC_tran"/>
    <property type="match status" value="1"/>
</dbReference>
<dbReference type="GO" id="GO:0016887">
    <property type="term" value="F:ATP hydrolysis activity"/>
    <property type="evidence" value="ECO:0007669"/>
    <property type="project" value="InterPro"/>
</dbReference>
<dbReference type="InterPro" id="IPR017871">
    <property type="entry name" value="ABC_transporter-like_CS"/>
</dbReference>
<dbReference type="Gene3D" id="2.40.50.140">
    <property type="entry name" value="Nucleic acid-binding proteins"/>
    <property type="match status" value="1"/>
</dbReference>
<dbReference type="InterPro" id="IPR012340">
    <property type="entry name" value="NA-bd_OB-fold"/>
</dbReference>
<dbReference type="InterPro" id="IPR015855">
    <property type="entry name" value="ABC_transpr_MalK-like"/>
</dbReference>
<dbReference type="PROSITE" id="PS50893">
    <property type="entry name" value="ABC_TRANSPORTER_2"/>
    <property type="match status" value="1"/>
</dbReference>
<keyword evidence="7" id="KW-1185">Reference proteome</keyword>
<protein>
    <submittedName>
        <fullName evidence="6">Glycerol-3-phosphate ABC transporter ATP-binding protein</fullName>
    </submittedName>
</protein>
<dbReference type="Gene3D" id="2.40.50.100">
    <property type="match status" value="1"/>
</dbReference>
<dbReference type="FunFam" id="3.40.50.300:FF:000042">
    <property type="entry name" value="Maltose/maltodextrin ABC transporter, ATP-binding protein"/>
    <property type="match status" value="1"/>
</dbReference>
<evidence type="ECO:0000313" key="7">
    <source>
        <dbReference type="Proteomes" id="UP000436822"/>
    </source>
</evidence>
<dbReference type="SMART" id="SM00382">
    <property type="entry name" value="AAA"/>
    <property type="match status" value="1"/>
</dbReference>
<feature type="domain" description="ABC transporter" evidence="5">
    <location>
        <begin position="4"/>
        <end position="252"/>
    </location>
</feature>
<dbReference type="PROSITE" id="PS00211">
    <property type="entry name" value="ABC_TRANSPORTER_1"/>
    <property type="match status" value="1"/>
</dbReference>
<gene>
    <name evidence="6" type="ORF">KIN_44070</name>
</gene>
<evidence type="ECO:0000313" key="6">
    <source>
        <dbReference type="EMBL" id="GFE67333.1"/>
    </source>
</evidence>
<dbReference type="Proteomes" id="UP000436822">
    <property type="component" value="Unassembled WGS sequence"/>
</dbReference>
<dbReference type="InterPro" id="IPR008995">
    <property type="entry name" value="Mo/tungstate-bd_C_term_dom"/>
</dbReference>
<dbReference type="Gene3D" id="3.40.50.300">
    <property type="entry name" value="P-loop containing nucleotide triphosphate hydrolases"/>
    <property type="match status" value="1"/>
</dbReference>
<comment type="similarity">
    <text evidence="1">Belongs to the ABC transporter superfamily.</text>
</comment>
<dbReference type="InterPro" id="IPR003593">
    <property type="entry name" value="AAA+_ATPase"/>
</dbReference>
<dbReference type="OrthoDB" id="9802264at2"/>
<dbReference type="Pfam" id="PF08402">
    <property type="entry name" value="TOBE_2"/>
    <property type="match status" value="1"/>
</dbReference>
<keyword evidence="2" id="KW-0813">Transport</keyword>
<evidence type="ECO:0000259" key="5">
    <source>
        <dbReference type="PROSITE" id="PS50893"/>
    </source>
</evidence>
<evidence type="ECO:0000256" key="4">
    <source>
        <dbReference type="ARBA" id="ARBA00022840"/>
    </source>
</evidence>
<dbReference type="PANTHER" id="PTHR43875">
    <property type="entry name" value="MALTODEXTRIN IMPORT ATP-BINDING PROTEIN MSMX"/>
    <property type="match status" value="1"/>
</dbReference>
<keyword evidence="3" id="KW-0547">Nucleotide-binding</keyword>
<dbReference type="GO" id="GO:0140359">
    <property type="term" value="F:ABC-type transporter activity"/>
    <property type="evidence" value="ECO:0007669"/>
    <property type="project" value="InterPro"/>
</dbReference>
<dbReference type="GO" id="GO:0055052">
    <property type="term" value="C:ATP-binding cassette (ABC) transporter complex, substrate-binding subunit-containing"/>
    <property type="evidence" value="ECO:0007669"/>
    <property type="project" value="TreeGrafter"/>
</dbReference>
<reference evidence="6 7" key="1">
    <citation type="submission" date="2019-12" db="EMBL/GenBank/DDBJ databases">
        <title>Litoreibacter badius sp. nov., a novel bacteriochlorophyll a-containing bacterium in the genus Litoreibacter.</title>
        <authorList>
            <person name="Kanamuro M."/>
            <person name="Takabe Y."/>
            <person name="Mori K."/>
            <person name="Takaichi S."/>
            <person name="Hanada S."/>
        </authorList>
    </citation>
    <scope>NUCLEOTIDE SEQUENCE [LARGE SCALE GENOMIC DNA]</scope>
    <source>
        <strain evidence="6 7">K6</strain>
    </source>
</reference>
<name>A0A6N6JLZ7_9RHOB</name>
<dbReference type="RefSeq" id="WP_159811195.1">
    <property type="nucleotide sequence ID" value="NZ_BLJE01000012.1"/>
</dbReference>
<keyword evidence="4 6" id="KW-0067">ATP-binding</keyword>
<dbReference type="InterPro" id="IPR047641">
    <property type="entry name" value="ABC_transpr_MalK/UgpC-like"/>
</dbReference>
<dbReference type="InterPro" id="IPR027417">
    <property type="entry name" value="P-loop_NTPase"/>
</dbReference>
<dbReference type="InterPro" id="IPR003439">
    <property type="entry name" value="ABC_transporter-like_ATP-bd"/>
</dbReference>
<evidence type="ECO:0000256" key="1">
    <source>
        <dbReference type="ARBA" id="ARBA00005417"/>
    </source>
</evidence>
<comment type="caution">
    <text evidence="6">The sequence shown here is derived from an EMBL/GenBank/DDBJ whole genome shotgun (WGS) entry which is preliminary data.</text>
</comment>
<dbReference type="InterPro" id="IPR013611">
    <property type="entry name" value="Transp-assoc_OB_typ2"/>
</dbReference>
<accession>A0A6N6JLZ7</accession>
<proteinExistence type="inferred from homology"/>
<dbReference type="GO" id="GO:0005524">
    <property type="term" value="F:ATP binding"/>
    <property type="evidence" value="ECO:0007669"/>
    <property type="project" value="UniProtKB-KW"/>
</dbReference>
<dbReference type="GO" id="GO:0008643">
    <property type="term" value="P:carbohydrate transport"/>
    <property type="evidence" value="ECO:0007669"/>
    <property type="project" value="InterPro"/>
</dbReference>
<dbReference type="SUPFAM" id="SSF50331">
    <property type="entry name" value="MOP-like"/>
    <property type="match status" value="1"/>
</dbReference>
<dbReference type="AlphaFoldDB" id="A0A6N6JLZ7"/>
<sequence>MAGLSISSVTKRFGETEVLKGVTLDVADAEFVSLVGPSGCGKSTLLRIIAGLEDPTSGDIAIDGKAVTGTRAADRNLSMVFQSYALYPHLTVAENIAVPLRMRSLSAVQRLPLIGPFLPGAKEQRSEIATAVQSATEMLEIGPLLDRKPGQLSGGQRQRVALGRALVRDPAAFLLDEPLSNLDAKLRVQTRAEIAQLHRRLKATFIYVTHDQVEAMTMSDRIAVMMGGEILQCDAPSVIYEDPSNIRVAEFIGSPKINILPVELANTEMTLFGRVLGYITEAAQAGIYQLGLRPEALKLTQAAPVVTGTVAHMENLGSEVYAQIALANQTSRVTLRAAPAERRNLRLGAEVGLGFSLKDGLIFDADGKRQRRVEVAVTHEREVA</sequence>
<dbReference type="PANTHER" id="PTHR43875:SF1">
    <property type="entry name" value="OSMOPROTECTIVE COMPOUNDS UPTAKE ATP-BINDING PROTEIN GGTA"/>
    <property type="match status" value="1"/>
</dbReference>
<evidence type="ECO:0000256" key="3">
    <source>
        <dbReference type="ARBA" id="ARBA00022741"/>
    </source>
</evidence>
<evidence type="ECO:0000256" key="2">
    <source>
        <dbReference type="ARBA" id="ARBA00022448"/>
    </source>
</evidence>
<dbReference type="CDD" id="cd03301">
    <property type="entry name" value="ABC_MalK_N"/>
    <property type="match status" value="1"/>
</dbReference>